<dbReference type="GO" id="GO:0006457">
    <property type="term" value="P:protein folding"/>
    <property type="evidence" value="ECO:0007669"/>
    <property type="project" value="InterPro"/>
</dbReference>
<organism evidence="3 4">
    <name type="scientific">Desulfosarcina ovata subsp. sediminis</name>
    <dbReference type="NCBI Taxonomy" id="885957"/>
    <lineage>
        <taxon>Bacteria</taxon>
        <taxon>Pseudomonadati</taxon>
        <taxon>Thermodesulfobacteriota</taxon>
        <taxon>Desulfobacteria</taxon>
        <taxon>Desulfobacterales</taxon>
        <taxon>Desulfosarcinaceae</taxon>
        <taxon>Desulfosarcina</taxon>
    </lineage>
</organism>
<name>A0A5K7ZE83_9BACT</name>
<dbReference type="RefSeq" id="WP_155321331.1">
    <property type="nucleotide sequence ID" value="NZ_AP021876.1"/>
</dbReference>
<dbReference type="PANTHER" id="PTHR44145:SF3">
    <property type="entry name" value="DNAJ HOMOLOG SUBFAMILY A MEMBER 3, MITOCHONDRIAL"/>
    <property type="match status" value="1"/>
</dbReference>
<dbReference type="InterPro" id="IPR036869">
    <property type="entry name" value="J_dom_sf"/>
</dbReference>
<dbReference type="InterPro" id="IPR008971">
    <property type="entry name" value="HSP40/DnaJ_pept-bd"/>
</dbReference>
<keyword evidence="1" id="KW-0143">Chaperone</keyword>
<accession>A0A5K7ZE83</accession>
<dbReference type="EMBL" id="AP021876">
    <property type="protein sequence ID" value="BBO80352.1"/>
    <property type="molecule type" value="Genomic_DNA"/>
</dbReference>
<dbReference type="Gene3D" id="2.60.260.20">
    <property type="entry name" value="Urease metallochaperone UreE, N-terminal domain"/>
    <property type="match status" value="1"/>
</dbReference>
<dbReference type="PROSITE" id="PS50076">
    <property type="entry name" value="DNAJ_2"/>
    <property type="match status" value="1"/>
</dbReference>
<dbReference type="PANTHER" id="PTHR44145">
    <property type="entry name" value="DNAJ HOMOLOG SUBFAMILY A MEMBER 3, MITOCHONDRIAL"/>
    <property type="match status" value="1"/>
</dbReference>
<dbReference type="Pfam" id="PF01556">
    <property type="entry name" value="DnaJ_C"/>
    <property type="match status" value="1"/>
</dbReference>
<dbReference type="CDD" id="cd06257">
    <property type="entry name" value="DnaJ"/>
    <property type="match status" value="1"/>
</dbReference>
<dbReference type="AlphaFoldDB" id="A0A5K7ZE83"/>
<feature type="domain" description="J" evidence="2">
    <location>
        <begin position="5"/>
        <end position="70"/>
    </location>
</feature>
<evidence type="ECO:0000313" key="4">
    <source>
        <dbReference type="Proteomes" id="UP000425960"/>
    </source>
</evidence>
<protein>
    <recommendedName>
        <fullName evidence="2">J domain-containing protein</fullName>
    </recommendedName>
</protein>
<dbReference type="PRINTS" id="PR00625">
    <property type="entry name" value="JDOMAIN"/>
</dbReference>
<evidence type="ECO:0000313" key="3">
    <source>
        <dbReference type="EMBL" id="BBO80352.1"/>
    </source>
</evidence>
<evidence type="ECO:0000256" key="1">
    <source>
        <dbReference type="ARBA" id="ARBA00023186"/>
    </source>
</evidence>
<dbReference type="SMART" id="SM00271">
    <property type="entry name" value="DnaJ"/>
    <property type="match status" value="1"/>
</dbReference>
<evidence type="ECO:0000259" key="2">
    <source>
        <dbReference type="PROSITE" id="PS50076"/>
    </source>
</evidence>
<proteinExistence type="predicted"/>
<dbReference type="Gene3D" id="1.10.287.110">
    <property type="entry name" value="DnaJ domain"/>
    <property type="match status" value="1"/>
</dbReference>
<dbReference type="GO" id="GO:0051082">
    <property type="term" value="F:unfolded protein binding"/>
    <property type="evidence" value="ECO:0007669"/>
    <property type="project" value="InterPro"/>
</dbReference>
<dbReference type="SUPFAM" id="SSF49493">
    <property type="entry name" value="HSP40/DnaJ peptide-binding domain"/>
    <property type="match status" value="1"/>
</dbReference>
<dbReference type="SUPFAM" id="SSF46565">
    <property type="entry name" value="Chaperone J-domain"/>
    <property type="match status" value="1"/>
</dbReference>
<dbReference type="Pfam" id="PF00226">
    <property type="entry name" value="DnaJ"/>
    <property type="match status" value="1"/>
</dbReference>
<sequence length="268" mass="30400">MSQQDYYQILGVDRNADAKKIKDTYRELAFKYHPDRNEKDPSSAEMMKKINEAYAVLSNADKRREYDAMRHRFGENAYGQFRNAYSEQDIFKGSDVHQIFEEMARSFGLRGVDSIFSDFYGPGYQRFDVKGHGLHGRGFIYRGGFGKRRGKSMAGGGPPQLGRFVNYLFQKMTGARLPQPGENIYDTIHLAPEFASSGGPFPYYHRQRSKKLVVTIPAGTRDGQQIRLSQMGASGKHGGSDGDLYLKVKYKKPLLEKAKDFIVSTFGK</sequence>
<dbReference type="InterPro" id="IPR001623">
    <property type="entry name" value="DnaJ_domain"/>
</dbReference>
<dbReference type="KEGG" id="dov:DSCO28_09180"/>
<dbReference type="Proteomes" id="UP000425960">
    <property type="component" value="Chromosome"/>
</dbReference>
<dbReference type="InterPro" id="IPR002939">
    <property type="entry name" value="DnaJ_C"/>
</dbReference>
<reference evidence="3 4" key="1">
    <citation type="submission" date="2019-11" db="EMBL/GenBank/DDBJ databases">
        <title>Comparative genomics of hydrocarbon-degrading Desulfosarcina strains.</title>
        <authorList>
            <person name="Watanabe M."/>
            <person name="Kojima H."/>
            <person name="Fukui M."/>
        </authorList>
    </citation>
    <scope>NUCLEOTIDE SEQUENCE [LARGE SCALE GENOMIC DNA]</scope>
    <source>
        <strain evidence="3 4">28bB2T</strain>
    </source>
</reference>
<dbReference type="InterPro" id="IPR051938">
    <property type="entry name" value="Apopto_cytoskel_mod"/>
</dbReference>
<gene>
    <name evidence="3" type="ORF">DSCO28_09180</name>
</gene>